<dbReference type="InterPro" id="IPR036610">
    <property type="entry name" value="PEBP-like_sf"/>
</dbReference>
<dbReference type="AlphaFoldDB" id="W8S001"/>
<reference evidence="2" key="1">
    <citation type="journal article" date="2014" name="ISME J.">
        <title>Genetic and functional properties of uncultivated MCG archaea assessed by metagenome and gene expression analyses.</title>
        <authorList>
            <person name="Meng J."/>
            <person name="Xu J."/>
            <person name="Qin D."/>
            <person name="He Y."/>
            <person name="Xiao X."/>
            <person name="Wang F."/>
        </authorList>
    </citation>
    <scope>NUCLEOTIDE SEQUENCE</scope>
</reference>
<dbReference type="InterPro" id="IPR005247">
    <property type="entry name" value="YbhB_YbcL/LppC-like"/>
</dbReference>
<dbReference type="NCBIfam" id="TIGR00481">
    <property type="entry name" value="YbhB/YbcL family Raf kinase inhibitor-like protein"/>
    <property type="match status" value="1"/>
</dbReference>
<feature type="region of interest" description="Disordered" evidence="1">
    <location>
        <begin position="1"/>
        <end position="26"/>
    </location>
</feature>
<name>W8S001_9ARCH</name>
<evidence type="ECO:0000313" key="2">
    <source>
        <dbReference type="EMBL" id="AHM02027.1"/>
    </source>
</evidence>
<accession>W8S001</accession>
<dbReference type="Pfam" id="PF01161">
    <property type="entry name" value="PBP"/>
    <property type="match status" value="1"/>
</dbReference>
<dbReference type="Gene3D" id="3.90.280.10">
    <property type="entry name" value="PEBP-like"/>
    <property type="match status" value="1"/>
</dbReference>
<proteinExistence type="predicted"/>
<dbReference type="SUPFAM" id="SSF49777">
    <property type="entry name" value="PEBP-like"/>
    <property type="match status" value="1"/>
</dbReference>
<dbReference type="InterPro" id="IPR008914">
    <property type="entry name" value="PEBP"/>
</dbReference>
<protein>
    <submittedName>
        <fullName evidence="2">PEBP family protein</fullName>
    </submittedName>
</protein>
<evidence type="ECO:0000256" key="1">
    <source>
        <dbReference type="SAM" id="MobiDB-lite"/>
    </source>
</evidence>
<dbReference type="CDD" id="cd00865">
    <property type="entry name" value="PEBP_bact_arch"/>
    <property type="match status" value="1"/>
</dbReference>
<organism evidence="2">
    <name type="scientific">uncultured miscellaneous Crenarchaeota group</name>
    <dbReference type="NCBI Taxonomy" id="1368239"/>
    <lineage>
        <taxon>Archaea</taxon>
        <taxon>Candidatus Bathyarchaeota</taxon>
        <taxon>environmental samples</taxon>
    </lineage>
</organism>
<dbReference type="PANTHER" id="PTHR30289">
    <property type="entry name" value="UNCHARACTERIZED PROTEIN YBCL-RELATED"/>
    <property type="match status" value="1"/>
</dbReference>
<sequence length="144" mass="16232">MKLKSEDFEDNSNIPSEFTCDGRNVSPQLSWEDVPDGTKGFALSVTDPDAPGGTWIHWLVYCISKELREIKRGSLPDGAIEVVNDFGRKSYGGPCPPSGTHRYFFTIYALDTDSLEGLNERNFLDIVEQHTIEKAEIMGLYRRL</sequence>
<dbReference type="PANTHER" id="PTHR30289:SF1">
    <property type="entry name" value="PEBP (PHOSPHATIDYLETHANOLAMINE-BINDING PROTEIN) FAMILY PROTEIN"/>
    <property type="match status" value="1"/>
</dbReference>
<dbReference type="EMBL" id="KF439060">
    <property type="protein sequence ID" value="AHM02027.1"/>
    <property type="molecule type" value="Genomic_DNA"/>
</dbReference>